<comment type="caution">
    <text evidence="2">The sequence shown here is derived from an EMBL/GenBank/DDBJ whole genome shotgun (WGS) entry which is preliminary data.</text>
</comment>
<feature type="transmembrane region" description="Helical" evidence="1">
    <location>
        <begin position="126"/>
        <end position="146"/>
    </location>
</feature>
<evidence type="ECO:0000313" key="3">
    <source>
        <dbReference type="Proteomes" id="UP000003330"/>
    </source>
</evidence>
<reference evidence="2 3" key="1">
    <citation type="journal article" date="2014" name="Int. J. Syst. Evol. Microbiol.">
        <title>Phylogenomics and the dynamic genome evolution of the genus Streptococcus.</title>
        <authorList>
            <consortium name="The Broad Institute Genome Sequencing Platform"/>
            <person name="Richards V.P."/>
            <person name="Palmer S.R."/>
            <person name="Pavinski Bitar P.D."/>
            <person name="Qin X."/>
            <person name="Weinstock G.M."/>
            <person name="Highlander S.K."/>
            <person name="Town C.D."/>
            <person name="Burne R.A."/>
            <person name="Stanhope M.J."/>
        </authorList>
    </citation>
    <scope>NUCLEOTIDE SEQUENCE [LARGE SCALE GENOMIC DNA]</scope>
    <source>
        <strain evidence="2 3">707-05</strain>
    </source>
</reference>
<evidence type="ECO:0000313" key="2">
    <source>
        <dbReference type="EMBL" id="EHI68947.1"/>
    </source>
</evidence>
<dbReference type="STRING" id="764299.STRIC_1916"/>
<feature type="transmembrane region" description="Helical" evidence="1">
    <location>
        <begin position="158"/>
        <end position="182"/>
    </location>
</feature>
<accession>G5K529</accession>
<gene>
    <name evidence="2" type="ORF">STRIC_1916</name>
</gene>
<dbReference type="Proteomes" id="UP000003330">
    <property type="component" value="Unassembled WGS sequence"/>
</dbReference>
<dbReference type="AlphaFoldDB" id="G5K529"/>
<feature type="transmembrane region" description="Helical" evidence="1">
    <location>
        <begin position="12"/>
        <end position="29"/>
    </location>
</feature>
<keyword evidence="1" id="KW-0472">Membrane</keyword>
<keyword evidence="3" id="KW-1185">Reference proteome</keyword>
<proteinExistence type="predicted"/>
<keyword evidence="1" id="KW-0812">Transmembrane</keyword>
<name>G5K529_9STRE</name>
<feature type="transmembrane region" description="Helical" evidence="1">
    <location>
        <begin position="194"/>
        <end position="215"/>
    </location>
</feature>
<sequence length="224" mass="24486">MKKQNIVKNQWIAIGITGPMALVSLIAAGTAQNPFQQKICGIASLLLVIILILLLWGLKSAKKMQDKLEAGCTEDKDVQKLLKTPVYDERQKLLVSKSYQYGFWTILFLLWVQSVLGRFWSETVSAEFMALLTMYTGSTVSANLNGASPFVDQRFGHIGKIITLPTILLGLLSSLGAIWAMTKASGLAQVFGHSGAASMFCLGVSLIAMGVSIVIGRRRFNEEE</sequence>
<protein>
    <submittedName>
        <fullName evidence="2">Membrane protein</fullName>
    </submittedName>
</protein>
<dbReference type="RefSeq" id="WP_008089843.1">
    <property type="nucleotide sequence ID" value="NZ_AEUX02000007.1"/>
</dbReference>
<feature type="transmembrane region" description="Helical" evidence="1">
    <location>
        <begin position="35"/>
        <end position="58"/>
    </location>
</feature>
<keyword evidence="1" id="KW-1133">Transmembrane helix</keyword>
<evidence type="ECO:0000256" key="1">
    <source>
        <dbReference type="SAM" id="Phobius"/>
    </source>
</evidence>
<organism evidence="2 3">
    <name type="scientific">Streptococcus ictaluri 707-05</name>
    <dbReference type="NCBI Taxonomy" id="764299"/>
    <lineage>
        <taxon>Bacteria</taxon>
        <taxon>Bacillati</taxon>
        <taxon>Bacillota</taxon>
        <taxon>Bacilli</taxon>
        <taxon>Lactobacillales</taxon>
        <taxon>Streptococcaceae</taxon>
        <taxon>Streptococcus</taxon>
    </lineage>
</organism>
<dbReference type="OrthoDB" id="2237182at2"/>
<feature type="transmembrane region" description="Helical" evidence="1">
    <location>
        <begin position="101"/>
        <end position="120"/>
    </location>
</feature>
<dbReference type="EMBL" id="AEUX02000007">
    <property type="protein sequence ID" value="EHI68947.1"/>
    <property type="molecule type" value="Genomic_DNA"/>
</dbReference>